<dbReference type="OMA" id="VAHTEGH"/>
<organism evidence="3 4">
    <name type="scientific">Arthroderma otae (strain ATCC MYA-4605 / CBS 113480)</name>
    <name type="common">Microsporum canis</name>
    <dbReference type="NCBI Taxonomy" id="554155"/>
    <lineage>
        <taxon>Eukaryota</taxon>
        <taxon>Fungi</taxon>
        <taxon>Dikarya</taxon>
        <taxon>Ascomycota</taxon>
        <taxon>Pezizomycotina</taxon>
        <taxon>Eurotiomycetes</taxon>
        <taxon>Eurotiomycetidae</taxon>
        <taxon>Onygenales</taxon>
        <taxon>Arthrodermataceae</taxon>
        <taxon>Microsporum</taxon>
    </lineage>
</organism>
<dbReference type="Pfam" id="PF05686">
    <property type="entry name" value="Glyco_transf_90"/>
    <property type="match status" value="1"/>
</dbReference>
<gene>
    <name evidence="3" type="ORF">MCYG_05869</name>
</gene>
<reference evidence="4" key="1">
    <citation type="journal article" date="2012" name="MBio">
        <title>Comparative genome analysis of Trichophyton rubrum and related dermatophytes reveals candidate genes involved in infection.</title>
        <authorList>
            <person name="Martinez D.A."/>
            <person name="Oliver B.G."/>
            <person name="Graeser Y."/>
            <person name="Goldberg J.M."/>
            <person name="Li W."/>
            <person name="Martinez-Rossi N.M."/>
            <person name="Monod M."/>
            <person name="Shelest E."/>
            <person name="Barton R.C."/>
            <person name="Birch E."/>
            <person name="Brakhage A.A."/>
            <person name="Chen Z."/>
            <person name="Gurr S.J."/>
            <person name="Heiman D."/>
            <person name="Heitman J."/>
            <person name="Kosti I."/>
            <person name="Rossi A."/>
            <person name="Saif S."/>
            <person name="Samalova M."/>
            <person name="Saunders C.W."/>
            <person name="Shea T."/>
            <person name="Summerbell R.C."/>
            <person name="Xu J."/>
            <person name="Young S."/>
            <person name="Zeng Q."/>
            <person name="Birren B.W."/>
            <person name="Cuomo C.A."/>
            <person name="White T.C."/>
        </authorList>
    </citation>
    <scope>NUCLEOTIDE SEQUENCE [LARGE SCALE GENOMIC DNA]</scope>
    <source>
        <strain evidence="4">ATCC MYA-4605 / CBS 113480</strain>
    </source>
</reference>
<dbReference type="eggNOG" id="KOG2458">
    <property type="taxonomic scope" value="Eukaryota"/>
</dbReference>
<accession>C5FT47</accession>
<name>C5FT47_ARTOC</name>
<keyword evidence="1" id="KW-0472">Membrane</keyword>
<evidence type="ECO:0000259" key="2">
    <source>
        <dbReference type="SMART" id="SM00672"/>
    </source>
</evidence>
<dbReference type="VEuPathDB" id="FungiDB:MCYG_05869"/>
<dbReference type="InterPro" id="IPR006598">
    <property type="entry name" value="CAP10"/>
</dbReference>
<protein>
    <submittedName>
        <fullName evidence="3">DUF821 domain-containing protein</fullName>
    </submittedName>
</protein>
<feature type="domain" description="Glycosyl transferase CAP10" evidence="2">
    <location>
        <begin position="153"/>
        <end position="382"/>
    </location>
</feature>
<evidence type="ECO:0000313" key="3">
    <source>
        <dbReference type="EMBL" id="EEQ33050.1"/>
    </source>
</evidence>
<evidence type="ECO:0000256" key="1">
    <source>
        <dbReference type="SAM" id="Phobius"/>
    </source>
</evidence>
<dbReference type="InterPro" id="IPR051091">
    <property type="entry name" value="O-Glucosyltr/Glycosyltrsf_90"/>
</dbReference>
<dbReference type="Proteomes" id="UP000002035">
    <property type="component" value="Unassembled WGS sequence"/>
</dbReference>
<sequence>MDSQSHVHSMSAALRHRRGIIATVLLLAVVLLFWYQLRIYSKPTPPANSPHHGGSSGSQWDRKRDGNTLIFNTQRCQSAFPGLFEEIDRAKRERTYRHISRNEIDSITPKNGYIRAMIYNQQLYIIHRNGTIYSREYATLQALNRAIVSSPDPLPNIEFVFNTDDKVDSVAQWGYARRPQDKDMWLMPDFGYWSWPETKVGTMQEVQTKAEQEEQTWTWPKKIPKLFWRGATMGLEVRDKLIEVTHGQPWADVKPIIWRDKDSMKNDLRSMPEHCEFKYLAQTEGNSYSGRLKYLQSCNSVVISHTLEWIQHQSPLMKSSGPEQNYVEVRRDWSDLHEKIQWLESHENDAKRIAQNNVKTFREHYLTPAAEVCYWRHLIRSWSEVSFKPEFYKEVNGKKVWRGLPVESFLLERRLEWEPY</sequence>
<evidence type="ECO:0000313" key="4">
    <source>
        <dbReference type="Proteomes" id="UP000002035"/>
    </source>
</evidence>
<proteinExistence type="predicted"/>
<dbReference type="SMART" id="SM00672">
    <property type="entry name" value="CAP10"/>
    <property type="match status" value="1"/>
</dbReference>
<feature type="transmembrane region" description="Helical" evidence="1">
    <location>
        <begin position="20"/>
        <end position="37"/>
    </location>
</feature>
<dbReference type="PANTHER" id="PTHR12203">
    <property type="entry name" value="KDEL LYS-ASP-GLU-LEU CONTAINING - RELATED"/>
    <property type="match status" value="1"/>
</dbReference>
<keyword evidence="4" id="KW-1185">Reference proteome</keyword>
<keyword evidence="1" id="KW-1133">Transmembrane helix</keyword>
<dbReference type="EMBL" id="DS995705">
    <property type="protein sequence ID" value="EEQ33050.1"/>
    <property type="molecule type" value="Genomic_DNA"/>
</dbReference>
<dbReference type="AlphaFoldDB" id="C5FT47"/>
<dbReference type="HOGENOM" id="CLU_028539_2_1_1"/>
<dbReference type="GeneID" id="9224289"/>
<dbReference type="PANTHER" id="PTHR12203:SF107">
    <property type="entry name" value="GLYCOSYL TRANSFERASE CAP10 DOMAIN-CONTAINING PROTEIN"/>
    <property type="match status" value="1"/>
</dbReference>
<dbReference type="OrthoDB" id="202415at2759"/>
<dbReference type="RefSeq" id="XP_002846000.1">
    <property type="nucleotide sequence ID" value="XM_002845954.1"/>
</dbReference>
<keyword evidence="1" id="KW-0812">Transmembrane</keyword>